<accession>A0ABS4DTL5</accession>
<gene>
    <name evidence="3" type="ORF">J2Z17_000448</name>
</gene>
<sequence length="127" mass="13808">MRSFATLISMALLAIGMTQTAMAASRDPLVIPAPDLDGGPIEDDAAMWHILGLPPGRTLNMRSGPGSRFRVIALLPDATPVEHLGCQERLGEFWCRVATLGAPRISGWVNGRYVSDDFVPPRQSRRP</sequence>
<keyword evidence="1" id="KW-0732">Signal</keyword>
<comment type="caution">
    <text evidence="3">The sequence shown here is derived from an EMBL/GenBank/DDBJ whole genome shotgun (WGS) entry which is preliminary data.</text>
</comment>
<dbReference type="Proteomes" id="UP000759443">
    <property type="component" value="Unassembled WGS sequence"/>
</dbReference>
<organism evidence="3 4">
    <name type="scientific">Rhizobium halophytocola</name>
    <dbReference type="NCBI Taxonomy" id="735519"/>
    <lineage>
        <taxon>Bacteria</taxon>
        <taxon>Pseudomonadati</taxon>
        <taxon>Pseudomonadota</taxon>
        <taxon>Alphaproteobacteria</taxon>
        <taxon>Hyphomicrobiales</taxon>
        <taxon>Rhizobiaceae</taxon>
        <taxon>Rhizobium/Agrobacterium group</taxon>
        <taxon>Rhizobium</taxon>
    </lineage>
</organism>
<evidence type="ECO:0000259" key="2">
    <source>
        <dbReference type="Pfam" id="PF08239"/>
    </source>
</evidence>
<evidence type="ECO:0000256" key="1">
    <source>
        <dbReference type="SAM" id="SignalP"/>
    </source>
</evidence>
<dbReference type="InterPro" id="IPR003646">
    <property type="entry name" value="SH3-like_bac-type"/>
</dbReference>
<name>A0ABS4DTL5_9HYPH</name>
<keyword evidence="4" id="KW-1185">Reference proteome</keyword>
<evidence type="ECO:0000313" key="3">
    <source>
        <dbReference type="EMBL" id="MBP1849031.1"/>
    </source>
</evidence>
<protein>
    <recommendedName>
        <fullName evidence="2">SH3b domain-containing protein</fullName>
    </recommendedName>
</protein>
<dbReference type="Pfam" id="PF08239">
    <property type="entry name" value="SH3_3"/>
    <property type="match status" value="1"/>
</dbReference>
<feature type="signal peptide" evidence="1">
    <location>
        <begin position="1"/>
        <end position="23"/>
    </location>
</feature>
<dbReference type="EMBL" id="JAGGJU010000001">
    <property type="protein sequence ID" value="MBP1849031.1"/>
    <property type="molecule type" value="Genomic_DNA"/>
</dbReference>
<evidence type="ECO:0000313" key="4">
    <source>
        <dbReference type="Proteomes" id="UP000759443"/>
    </source>
</evidence>
<feature type="domain" description="SH3b" evidence="2">
    <location>
        <begin position="58"/>
        <end position="115"/>
    </location>
</feature>
<reference evidence="3 4" key="1">
    <citation type="submission" date="2021-03" db="EMBL/GenBank/DDBJ databases">
        <title>Genomic Encyclopedia of Type Strains, Phase IV (KMG-IV): sequencing the most valuable type-strain genomes for metagenomic binning, comparative biology and taxonomic classification.</title>
        <authorList>
            <person name="Goeker M."/>
        </authorList>
    </citation>
    <scope>NUCLEOTIDE SEQUENCE [LARGE SCALE GENOMIC DNA]</scope>
    <source>
        <strain evidence="3 4">DSM 21600</strain>
    </source>
</reference>
<feature type="chain" id="PRO_5046505630" description="SH3b domain-containing protein" evidence="1">
    <location>
        <begin position="24"/>
        <end position="127"/>
    </location>
</feature>
<proteinExistence type="predicted"/>
<dbReference type="RefSeq" id="WP_209941822.1">
    <property type="nucleotide sequence ID" value="NZ_JAGGJU010000001.1"/>
</dbReference>
<dbReference type="Gene3D" id="2.30.30.40">
    <property type="entry name" value="SH3 Domains"/>
    <property type="match status" value="1"/>
</dbReference>